<dbReference type="PROSITE" id="PS00409">
    <property type="entry name" value="PROKAR_NTER_METHYL"/>
    <property type="match status" value="1"/>
</dbReference>
<keyword evidence="1" id="KW-1133">Transmembrane helix</keyword>
<dbReference type="NCBIfam" id="TIGR02532">
    <property type="entry name" value="IV_pilin_GFxxxE"/>
    <property type="match status" value="1"/>
</dbReference>
<evidence type="ECO:0008006" key="4">
    <source>
        <dbReference type="Google" id="ProtNLM"/>
    </source>
</evidence>
<dbReference type="Pfam" id="PF07963">
    <property type="entry name" value="N_methyl"/>
    <property type="match status" value="1"/>
</dbReference>
<keyword evidence="3" id="KW-1185">Reference proteome</keyword>
<evidence type="ECO:0000313" key="2">
    <source>
        <dbReference type="EMBL" id="BCS97142.1"/>
    </source>
</evidence>
<name>A0ABN6F6K5_9BACT</name>
<keyword evidence="1" id="KW-0472">Membrane</keyword>
<dbReference type="Proteomes" id="UP001320148">
    <property type="component" value="Chromosome"/>
</dbReference>
<dbReference type="EMBL" id="AP024488">
    <property type="protein sequence ID" value="BCS97142.1"/>
    <property type="molecule type" value="Genomic_DNA"/>
</dbReference>
<evidence type="ECO:0000256" key="1">
    <source>
        <dbReference type="SAM" id="Phobius"/>
    </source>
</evidence>
<organism evidence="2 3">
    <name type="scientific">Desulfoluna limicola</name>
    <dbReference type="NCBI Taxonomy" id="2810562"/>
    <lineage>
        <taxon>Bacteria</taxon>
        <taxon>Pseudomonadati</taxon>
        <taxon>Thermodesulfobacteriota</taxon>
        <taxon>Desulfobacteria</taxon>
        <taxon>Desulfobacterales</taxon>
        <taxon>Desulfolunaceae</taxon>
        <taxon>Desulfoluna</taxon>
    </lineage>
</organism>
<sequence>MLTANTIKKQPPPLTDEGFTLIEVMVALVIFAFGILAVLGMQTTAIRGGYQSNNLTRAASIGANTIEGFIRQEYAYLADGNDTVDGKYTLNWDVTENTTGELSNTKAVNLTVQWAEGGRTHQVAYEFLLAQDI</sequence>
<dbReference type="RefSeq" id="WP_236888564.1">
    <property type="nucleotide sequence ID" value="NZ_AP024488.1"/>
</dbReference>
<proteinExistence type="predicted"/>
<reference evidence="2 3" key="1">
    <citation type="submission" date="2021-02" db="EMBL/GenBank/DDBJ databases">
        <title>Complete genome of Desulfoluna sp. strain ASN36.</title>
        <authorList>
            <person name="Takahashi A."/>
            <person name="Kojima H."/>
            <person name="Fukui M."/>
        </authorList>
    </citation>
    <scope>NUCLEOTIDE SEQUENCE [LARGE SCALE GENOMIC DNA]</scope>
    <source>
        <strain evidence="2 3">ASN36</strain>
    </source>
</reference>
<accession>A0ABN6F6K5</accession>
<dbReference type="InterPro" id="IPR012902">
    <property type="entry name" value="N_methyl_site"/>
</dbReference>
<feature type="transmembrane region" description="Helical" evidence="1">
    <location>
        <begin position="20"/>
        <end position="41"/>
    </location>
</feature>
<gene>
    <name evidence="2" type="ORF">DSLASN_27740</name>
</gene>
<evidence type="ECO:0000313" key="3">
    <source>
        <dbReference type="Proteomes" id="UP001320148"/>
    </source>
</evidence>
<protein>
    <recommendedName>
        <fullName evidence="4">Type IV pilus modification protein PilV</fullName>
    </recommendedName>
</protein>
<keyword evidence="1" id="KW-0812">Transmembrane</keyword>